<keyword evidence="4" id="KW-0676">Redox-active center</keyword>
<dbReference type="SUPFAM" id="SSF52833">
    <property type="entry name" value="Thioredoxin-like"/>
    <property type="match status" value="1"/>
</dbReference>
<evidence type="ECO:0000259" key="6">
    <source>
        <dbReference type="PROSITE" id="PS51352"/>
    </source>
</evidence>
<feature type="transmembrane region" description="Helical" evidence="5">
    <location>
        <begin position="86"/>
        <end position="102"/>
    </location>
</feature>
<feature type="domain" description="Thioredoxin" evidence="6">
    <location>
        <begin position="127"/>
        <end position="270"/>
    </location>
</feature>
<dbReference type="InterPro" id="IPR017937">
    <property type="entry name" value="Thioredoxin_CS"/>
</dbReference>
<dbReference type="InterPro" id="IPR013766">
    <property type="entry name" value="Thioredoxin_domain"/>
</dbReference>
<feature type="transmembrane region" description="Helical" evidence="5">
    <location>
        <begin position="6"/>
        <end position="25"/>
    </location>
</feature>
<dbReference type="PROSITE" id="PS51352">
    <property type="entry name" value="THIOREDOXIN_2"/>
    <property type="match status" value="1"/>
</dbReference>
<dbReference type="PROSITE" id="PS00194">
    <property type="entry name" value="THIOREDOXIN_1"/>
    <property type="match status" value="1"/>
</dbReference>
<dbReference type="InterPro" id="IPR036249">
    <property type="entry name" value="Thioredoxin-like_sf"/>
</dbReference>
<dbReference type="EMBL" id="CP051298">
    <property type="protein sequence ID" value="QKD44286.1"/>
    <property type="molecule type" value="Genomic_DNA"/>
</dbReference>
<dbReference type="GO" id="GO:0017004">
    <property type="term" value="P:cytochrome complex assembly"/>
    <property type="evidence" value="ECO:0007669"/>
    <property type="project" value="UniProtKB-KW"/>
</dbReference>
<dbReference type="Gene3D" id="3.40.30.10">
    <property type="entry name" value="Glutaredoxin"/>
    <property type="match status" value="1"/>
</dbReference>
<keyword evidence="5" id="KW-0812">Transmembrane</keyword>
<reference evidence="7 8" key="1">
    <citation type="submission" date="2020-05" db="EMBL/GenBank/DDBJ databases">
        <title>Complete genome sequence of Alicycliphilus denitrificans DP3.</title>
        <authorList>
            <person name="Chen X."/>
        </authorList>
    </citation>
    <scope>NUCLEOTIDE SEQUENCE [LARGE SCALE GENOMIC DNA]</scope>
    <source>
        <strain evidence="7 8">DP3</strain>
    </source>
</reference>
<evidence type="ECO:0000256" key="3">
    <source>
        <dbReference type="ARBA" id="ARBA00023157"/>
    </source>
</evidence>
<organism evidence="7 8">
    <name type="scientific">Alicycliphilus denitrificans</name>
    <dbReference type="NCBI Taxonomy" id="179636"/>
    <lineage>
        <taxon>Bacteria</taxon>
        <taxon>Pseudomonadati</taxon>
        <taxon>Pseudomonadota</taxon>
        <taxon>Betaproteobacteria</taxon>
        <taxon>Burkholderiales</taxon>
        <taxon>Comamonadaceae</taxon>
        <taxon>Alicycliphilus</taxon>
    </lineage>
</organism>
<dbReference type="GO" id="GO:0030313">
    <property type="term" value="C:cell envelope"/>
    <property type="evidence" value="ECO:0007669"/>
    <property type="project" value="UniProtKB-SubCell"/>
</dbReference>
<dbReference type="PANTHER" id="PTHR42852:SF6">
    <property type="entry name" value="THIOL:DISULFIDE INTERCHANGE PROTEIN DSBE"/>
    <property type="match status" value="1"/>
</dbReference>
<evidence type="ECO:0000256" key="5">
    <source>
        <dbReference type="SAM" id="Phobius"/>
    </source>
</evidence>
<sequence>MERMLQLGPLALPWTLLILLAAWQLGNLVHERLSARSGLAPGPHGWRLTLAALLAARLGFVLGYPAEYAADPWSVPDIRDGGWQPWAGLGAALLYVAVLWLWRSPWRRPLASGLAMFVAAWLTGLALLRATAAPGAADLPTWRGVALDAGSVAPADLRGQPVVVNLWASWCPPCRREMPVLLQARQAHGQVRFLWVNQGEPPETVARFAARQGLPAADVLLDTPAQLGRTLGYKALPTTLFYDGRGRLVAVRAGELSAATLAHHLAQITGPARPAP</sequence>
<keyword evidence="2" id="KW-0201">Cytochrome c-type biogenesis</keyword>
<evidence type="ECO:0000256" key="4">
    <source>
        <dbReference type="ARBA" id="ARBA00023284"/>
    </source>
</evidence>
<accession>A0A858ZTS8</accession>
<dbReference type="Pfam" id="PF08534">
    <property type="entry name" value="Redoxin"/>
    <property type="match status" value="1"/>
</dbReference>
<dbReference type="Proteomes" id="UP000500755">
    <property type="component" value="Chromosome"/>
</dbReference>
<keyword evidence="5" id="KW-0472">Membrane</keyword>
<keyword evidence="5" id="KW-1133">Transmembrane helix</keyword>
<feature type="transmembrane region" description="Helical" evidence="5">
    <location>
        <begin position="109"/>
        <end position="128"/>
    </location>
</feature>
<keyword evidence="3" id="KW-1015">Disulfide bond</keyword>
<proteinExistence type="predicted"/>
<dbReference type="PANTHER" id="PTHR42852">
    <property type="entry name" value="THIOL:DISULFIDE INTERCHANGE PROTEIN DSBE"/>
    <property type="match status" value="1"/>
</dbReference>
<dbReference type="RefSeq" id="WP_168727885.1">
    <property type="nucleotide sequence ID" value="NZ_CP051298.1"/>
</dbReference>
<dbReference type="InterPro" id="IPR050553">
    <property type="entry name" value="Thioredoxin_ResA/DsbE_sf"/>
</dbReference>
<dbReference type="GO" id="GO:0015036">
    <property type="term" value="F:disulfide oxidoreductase activity"/>
    <property type="evidence" value="ECO:0007669"/>
    <property type="project" value="UniProtKB-ARBA"/>
</dbReference>
<protein>
    <submittedName>
        <fullName evidence="7">TlpA family protein disulfide reductase</fullName>
    </submittedName>
</protein>
<evidence type="ECO:0000256" key="2">
    <source>
        <dbReference type="ARBA" id="ARBA00022748"/>
    </source>
</evidence>
<gene>
    <name evidence="7" type="ORF">HF896_11910</name>
</gene>
<name>A0A858ZTS8_9BURK</name>
<evidence type="ECO:0000313" key="7">
    <source>
        <dbReference type="EMBL" id="QKD44286.1"/>
    </source>
</evidence>
<dbReference type="AlphaFoldDB" id="A0A858ZTS8"/>
<evidence type="ECO:0000256" key="1">
    <source>
        <dbReference type="ARBA" id="ARBA00004196"/>
    </source>
</evidence>
<evidence type="ECO:0000313" key="8">
    <source>
        <dbReference type="Proteomes" id="UP000500755"/>
    </source>
</evidence>
<dbReference type="CDD" id="cd02966">
    <property type="entry name" value="TlpA_like_family"/>
    <property type="match status" value="1"/>
</dbReference>
<dbReference type="InterPro" id="IPR013740">
    <property type="entry name" value="Redoxin"/>
</dbReference>
<comment type="subcellular location">
    <subcellularLocation>
        <location evidence="1">Cell envelope</location>
    </subcellularLocation>
</comment>